<gene>
    <name evidence="3" type="ORF">VNI00_003254</name>
</gene>
<evidence type="ECO:0000256" key="1">
    <source>
        <dbReference type="SAM" id="Coils"/>
    </source>
</evidence>
<evidence type="ECO:0000256" key="2">
    <source>
        <dbReference type="SAM" id="MobiDB-lite"/>
    </source>
</evidence>
<feature type="compositionally biased region" description="Polar residues" evidence="2">
    <location>
        <begin position="124"/>
        <end position="153"/>
    </location>
</feature>
<protein>
    <submittedName>
        <fullName evidence="3">Uncharacterized protein</fullName>
    </submittedName>
</protein>
<keyword evidence="1" id="KW-0175">Coiled coil</keyword>
<sequence length="260" mass="29555">MAAQIRNLKARHHQQRLYIEKLKQENAELKRMNDMLQAQSQYQDTDPYQQDGYENRSMQYANTNGKRPRMDSMKSPIMSSPRRTSPPIGVTRLTLPPGQKPPQLAAKTHEVRESIDDAAHRRPGSSQFAQQYAYAPQSSHIQPSHIPRQQLSSRRGKPPTEQPAQRTHSSQLMPPPQAPARTVFNPRSSTHSKSPANQQVIPQMNSRRNPDLPSTSHRLPQQAYPYIPEAPGTSQGPSNISSNRFLPHEHQTSRFPRESI</sequence>
<feature type="compositionally biased region" description="Polar residues" evidence="2">
    <location>
        <begin position="232"/>
        <end position="244"/>
    </location>
</feature>
<evidence type="ECO:0000313" key="4">
    <source>
        <dbReference type="Proteomes" id="UP001383192"/>
    </source>
</evidence>
<organism evidence="3 4">
    <name type="scientific">Paramarasmius palmivorus</name>
    <dbReference type="NCBI Taxonomy" id="297713"/>
    <lineage>
        <taxon>Eukaryota</taxon>
        <taxon>Fungi</taxon>
        <taxon>Dikarya</taxon>
        <taxon>Basidiomycota</taxon>
        <taxon>Agaricomycotina</taxon>
        <taxon>Agaricomycetes</taxon>
        <taxon>Agaricomycetidae</taxon>
        <taxon>Agaricales</taxon>
        <taxon>Marasmiineae</taxon>
        <taxon>Marasmiaceae</taxon>
        <taxon>Paramarasmius</taxon>
    </lineage>
</organism>
<dbReference type="AlphaFoldDB" id="A0AAW0DQC3"/>
<dbReference type="Proteomes" id="UP001383192">
    <property type="component" value="Unassembled WGS sequence"/>
</dbReference>
<feature type="region of interest" description="Disordered" evidence="2">
    <location>
        <begin position="59"/>
        <end position="260"/>
    </location>
</feature>
<feature type="compositionally biased region" description="Polar residues" evidence="2">
    <location>
        <begin position="162"/>
        <end position="172"/>
    </location>
</feature>
<reference evidence="3 4" key="1">
    <citation type="submission" date="2024-01" db="EMBL/GenBank/DDBJ databases">
        <title>A draft genome for a cacao thread blight-causing isolate of Paramarasmius palmivorus.</title>
        <authorList>
            <person name="Baruah I.K."/>
            <person name="Bukari Y."/>
            <person name="Amoako-Attah I."/>
            <person name="Meinhardt L.W."/>
            <person name="Bailey B.A."/>
            <person name="Cohen S.P."/>
        </authorList>
    </citation>
    <scope>NUCLEOTIDE SEQUENCE [LARGE SCALE GENOMIC DNA]</scope>
    <source>
        <strain evidence="3 4">GH-12</strain>
    </source>
</reference>
<accession>A0AAW0DQC3</accession>
<name>A0AAW0DQC3_9AGAR</name>
<comment type="caution">
    <text evidence="3">The sequence shown here is derived from an EMBL/GenBank/DDBJ whole genome shotgun (WGS) entry which is preliminary data.</text>
</comment>
<evidence type="ECO:0000313" key="3">
    <source>
        <dbReference type="EMBL" id="KAK7054791.1"/>
    </source>
</evidence>
<feature type="coiled-coil region" evidence="1">
    <location>
        <begin position="5"/>
        <end position="39"/>
    </location>
</feature>
<feature type="compositionally biased region" description="Basic and acidic residues" evidence="2">
    <location>
        <begin position="107"/>
        <end position="120"/>
    </location>
</feature>
<feature type="compositionally biased region" description="Basic and acidic residues" evidence="2">
    <location>
        <begin position="246"/>
        <end position="260"/>
    </location>
</feature>
<keyword evidence="4" id="KW-1185">Reference proteome</keyword>
<dbReference type="EMBL" id="JAYKXP010000008">
    <property type="protein sequence ID" value="KAK7054791.1"/>
    <property type="molecule type" value="Genomic_DNA"/>
</dbReference>
<feature type="compositionally biased region" description="Polar residues" evidence="2">
    <location>
        <begin position="185"/>
        <end position="219"/>
    </location>
</feature>
<proteinExistence type="predicted"/>